<organism evidence="6 7">
    <name type="scientific">Liquorilactobacillus aquaticus DSM 21051</name>
    <dbReference type="NCBI Taxonomy" id="1423725"/>
    <lineage>
        <taxon>Bacteria</taxon>
        <taxon>Bacillati</taxon>
        <taxon>Bacillota</taxon>
        <taxon>Bacilli</taxon>
        <taxon>Lactobacillales</taxon>
        <taxon>Lactobacillaceae</taxon>
        <taxon>Liquorilactobacillus</taxon>
    </lineage>
</organism>
<feature type="transmembrane region" description="Helical" evidence="5">
    <location>
        <begin position="56"/>
        <end position="73"/>
    </location>
</feature>
<dbReference type="GO" id="GO:0034257">
    <property type="term" value="F:nicotinamide riboside transmembrane transporter activity"/>
    <property type="evidence" value="ECO:0007669"/>
    <property type="project" value="InterPro"/>
</dbReference>
<dbReference type="AlphaFoldDB" id="A0A0R2CZ71"/>
<evidence type="ECO:0000256" key="4">
    <source>
        <dbReference type="ARBA" id="ARBA00023136"/>
    </source>
</evidence>
<evidence type="ECO:0000313" key="7">
    <source>
        <dbReference type="Proteomes" id="UP000051015"/>
    </source>
</evidence>
<evidence type="ECO:0000256" key="3">
    <source>
        <dbReference type="ARBA" id="ARBA00022989"/>
    </source>
</evidence>
<keyword evidence="3 5" id="KW-1133">Transmembrane helix</keyword>
<keyword evidence="4 5" id="KW-0472">Membrane</keyword>
<proteinExistence type="predicted"/>
<dbReference type="Pfam" id="PF04973">
    <property type="entry name" value="NMN_transporter"/>
    <property type="match status" value="1"/>
</dbReference>
<reference evidence="6 7" key="1">
    <citation type="journal article" date="2015" name="Genome Announc.">
        <title>Expanding the biotechnology potential of lactobacilli through comparative genomics of 213 strains and associated genera.</title>
        <authorList>
            <person name="Sun Z."/>
            <person name="Harris H.M."/>
            <person name="McCann A."/>
            <person name="Guo C."/>
            <person name="Argimon S."/>
            <person name="Zhang W."/>
            <person name="Yang X."/>
            <person name="Jeffery I.B."/>
            <person name="Cooney J.C."/>
            <person name="Kagawa T.F."/>
            <person name="Liu W."/>
            <person name="Song Y."/>
            <person name="Salvetti E."/>
            <person name="Wrobel A."/>
            <person name="Rasinkangas P."/>
            <person name="Parkhill J."/>
            <person name="Rea M.C."/>
            <person name="O'Sullivan O."/>
            <person name="Ritari J."/>
            <person name="Douillard F.P."/>
            <person name="Paul Ross R."/>
            <person name="Yang R."/>
            <person name="Briner A.E."/>
            <person name="Felis G.E."/>
            <person name="de Vos W.M."/>
            <person name="Barrangou R."/>
            <person name="Klaenhammer T.R."/>
            <person name="Caufield P.W."/>
            <person name="Cui Y."/>
            <person name="Zhang H."/>
            <person name="O'Toole P.W."/>
        </authorList>
    </citation>
    <scope>NUCLEOTIDE SEQUENCE [LARGE SCALE GENOMIC DNA]</scope>
    <source>
        <strain evidence="6 7">DSM 21051</strain>
    </source>
</reference>
<evidence type="ECO:0000313" key="6">
    <source>
        <dbReference type="EMBL" id="KRM96992.1"/>
    </source>
</evidence>
<name>A0A0R2CZ71_9LACO</name>
<gene>
    <name evidence="6" type="ORF">FC19_GL000519</name>
</gene>
<comment type="subcellular location">
    <subcellularLocation>
        <location evidence="1">Membrane</location>
        <topology evidence="1">Multi-pass membrane protein</topology>
    </subcellularLocation>
</comment>
<protein>
    <submittedName>
        <fullName evidence="6">Nicotinamide mononucleotide transporter</fullName>
    </submittedName>
</protein>
<feature type="transmembrane region" description="Helical" evidence="5">
    <location>
        <begin position="79"/>
        <end position="101"/>
    </location>
</feature>
<dbReference type="GO" id="GO:0016020">
    <property type="term" value="C:membrane"/>
    <property type="evidence" value="ECO:0007669"/>
    <property type="project" value="UniProtKB-SubCell"/>
</dbReference>
<feature type="transmembrane region" description="Helical" evidence="5">
    <location>
        <begin position="217"/>
        <end position="236"/>
    </location>
</feature>
<dbReference type="EMBL" id="AYZD01000011">
    <property type="protein sequence ID" value="KRM96992.1"/>
    <property type="molecule type" value="Genomic_DNA"/>
</dbReference>
<dbReference type="STRING" id="1423725.FC19_GL000519"/>
<keyword evidence="7" id="KW-1185">Reference proteome</keyword>
<accession>A0A0R2CZ71</accession>
<feature type="transmembrane region" description="Helical" evidence="5">
    <location>
        <begin position="242"/>
        <end position="260"/>
    </location>
</feature>
<evidence type="ECO:0000256" key="1">
    <source>
        <dbReference type="ARBA" id="ARBA00004141"/>
    </source>
</evidence>
<evidence type="ECO:0000256" key="2">
    <source>
        <dbReference type="ARBA" id="ARBA00022692"/>
    </source>
</evidence>
<comment type="caution">
    <text evidence="6">The sequence shown here is derived from an EMBL/GenBank/DDBJ whole genome shotgun (WGS) entry which is preliminary data.</text>
</comment>
<feature type="transmembrane region" description="Helical" evidence="5">
    <location>
        <begin position="108"/>
        <end position="129"/>
    </location>
</feature>
<dbReference type="Proteomes" id="UP000051015">
    <property type="component" value="Unassembled WGS sequence"/>
</dbReference>
<evidence type="ECO:0000256" key="5">
    <source>
        <dbReference type="SAM" id="Phobius"/>
    </source>
</evidence>
<sequence length="274" mass="31472">MFPEPIESALNFKGDNIKMFNRYIDVLTNLPSYSKNVFRKGYFNWLLNQCRGWGKFSYGLLAFNFILQVFSLLQSFNVAPLQSVISFVGGNLSVACVIGISNRSGIQGWAGAVSAICIASVGFMAGNYATAWEQIGYLLFLDFFCILDPKWNDNIQAEKFENRFEWIAYIIFFGLAWVVLYYIFSLTSDPRVFLDSLNLAMAITGSLLELNRKREQYYVWTISSIFTIALWMQTMLQGDGNFALIFSYSVFFLNDMYAFFSVRGWFRSNTHTEV</sequence>
<feature type="transmembrane region" description="Helical" evidence="5">
    <location>
        <begin position="164"/>
        <end position="184"/>
    </location>
</feature>
<keyword evidence="2 5" id="KW-0812">Transmembrane</keyword>
<dbReference type="NCBIfam" id="TIGR01528">
    <property type="entry name" value="NMN_trans_PnuC"/>
    <property type="match status" value="1"/>
</dbReference>
<dbReference type="InterPro" id="IPR006419">
    <property type="entry name" value="NMN_transpt_PnuC"/>
</dbReference>
<dbReference type="PATRIC" id="fig|1423725.3.peg.532"/>